<evidence type="ECO:0000256" key="6">
    <source>
        <dbReference type="ARBA" id="ARBA00023136"/>
    </source>
</evidence>
<evidence type="ECO:0000256" key="3">
    <source>
        <dbReference type="ARBA" id="ARBA00022692"/>
    </source>
</evidence>
<evidence type="ECO:0000256" key="4">
    <source>
        <dbReference type="ARBA" id="ARBA00022989"/>
    </source>
</evidence>
<feature type="transmembrane region" description="Helical" evidence="12">
    <location>
        <begin position="24"/>
        <end position="48"/>
    </location>
</feature>
<evidence type="ECO:0000259" key="13">
    <source>
        <dbReference type="PROSITE" id="PS50262"/>
    </source>
</evidence>
<dbReference type="GO" id="GO:0004930">
    <property type="term" value="F:G protein-coupled receptor activity"/>
    <property type="evidence" value="ECO:0007669"/>
    <property type="project" value="UniProtKB-KW"/>
</dbReference>
<feature type="transmembrane region" description="Helical" evidence="12">
    <location>
        <begin position="106"/>
        <end position="126"/>
    </location>
</feature>
<dbReference type="EMBL" id="CAIIXF020000006">
    <property type="protein sequence ID" value="CAH1785720.1"/>
    <property type="molecule type" value="Genomic_DNA"/>
</dbReference>
<keyword evidence="4 12" id="KW-1133">Transmembrane helix</keyword>
<dbReference type="PANTHER" id="PTHR45695">
    <property type="entry name" value="LEUCOKININ RECEPTOR-RELATED"/>
    <property type="match status" value="1"/>
</dbReference>
<name>A0A8S4NY86_OWEFU</name>
<keyword evidence="10" id="KW-0807">Transducer</keyword>
<feature type="transmembrane region" description="Helical" evidence="12">
    <location>
        <begin position="275"/>
        <end position="297"/>
    </location>
</feature>
<dbReference type="InterPro" id="IPR017452">
    <property type="entry name" value="GPCR_Rhodpsn_7TM"/>
</dbReference>
<dbReference type="AlphaFoldDB" id="A0A8S4NY86"/>
<keyword evidence="9" id="KW-0325">Glycoprotein</keyword>
<protein>
    <recommendedName>
        <fullName evidence="13">G-protein coupled receptors family 1 profile domain-containing protein</fullName>
    </recommendedName>
</protein>
<organism evidence="14 15">
    <name type="scientific">Owenia fusiformis</name>
    <name type="common">Polychaete worm</name>
    <dbReference type="NCBI Taxonomy" id="6347"/>
    <lineage>
        <taxon>Eukaryota</taxon>
        <taxon>Metazoa</taxon>
        <taxon>Spiralia</taxon>
        <taxon>Lophotrochozoa</taxon>
        <taxon>Annelida</taxon>
        <taxon>Polychaeta</taxon>
        <taxon>Sedentaria</taxon>
        <taxon>Canalipalpata</taxon>
        <taxon>Sabellida</taxon>
        <taxon>Oweniida</taxon>
        <taxon>Oweniidae</taxon>
        <taxon>Owenia</taxon>
    </lineage>
</organism>
<dbReference type="PRINTS" id="PR00237">
    <property type="entry name" value="GPCRRHODOPSN"/>
</dbReference>
<dbReference type="InterPro" id="IPR000276">
    <property type="entry name" value="GPCR_Rhodpsn"/>
</dbReference>
<feature type="transmembrane region" description="Helical" evidence="12">
    <location>
        <begin position="237"/>
        <end position="255"/>
    </location>
</feature>
<reference evidence="14" key="1">
    <citation type="submission" date="2022-03" db="EMBL/GenBank/DDBJ databases">
        <authorList>
            <person name="Martin C."/>
        </authorList>
    </citation>
    <scope>NUCLEOTIDE SEQUENCE</scope>
</reference>
<dbReference type="PROSITE" id="PS50262">
    <property type="entry name" value="G_PROTEIN_RECEP_F1_2"/>
    <property type="match status" value="1"/>
</dbReference>
<comment type="subcellular location">
    <subcellularLocation>
        <location evidence="1">Cell membrane</location>
        <topology evidence="1">Multi-pass membrane protein</topology>
    </subcellularLocation>
</comment>
<feature type="compositionally biased region" description="Polar residues" evidence="11">
    <location>
        <begin position="341"/>
        <end position="369"/>
    </location>
</feature>
<evidence type="ECO:0000313" key="14">
    <source>
        <dbReference type="EMBL" id="CAH1785720.1"/>
    </source>
</evidence>
<keyword evidence="15" id="KW-1185">Reference proteome</keyword>
<evidence type="ECO:0000256" key="1">
    <source>
        <dbReference type="ARBA" id="ARBA00004651"/>
    </source>
</evidence>
<keyword evidence="5" id="KW-0297">G-protein coupled receptor</keyword>
<keyword evidence="7" id="KW-1015">Disulfide bond</keyword>
<evidence type="ECO:0000256" key="8">
    <source>
        <dbReference type="ARBA" id="ARBA00023170"/>
    </source>
</evidence>
<dbReference type="PANTHER" id="PTHR45695:SF23">
    <property type="entry name" value="GALANIN-LIKE G-PROTEIN COUPLED RECEPTOR NPR-9"/>
    <property type="match status" value="1"/>
</dbReference>
<dbReference type="GO" id="GO:0005886">
    <property type="term" value="C:plasma membrane"/>
    <property type="evidence" value="ECO:0007669"/>
    <property type="project" value="UniProtKB-SubCell"/>
</dbReference>
<accession>A0A8S4NY86</accession>
<keyword evidence="8" id="KW-0675">Receptor</keyword>
<evidence type="ECO:0000256" key="12">
    <source>
        <dbReference type="SAM" id="Phobius"/>
    </source>
</evidence>
<comment type="caution">
    <text evidence="14">The sequence shown here is derived from an EMBL/GenBank/DDBJ whole genome shotgun (WGS) entry which is preliminary data.</text>
</comment>
<evidence type="ECO:0000256" key="11">
    <source>
        <dbReference type="SAM" id="MobiDB-lite"/>
    </source>
</evidence>
<feature type="region of interest" description="Disordered" evidence="11">
    <location>
        <begin position="337"/>
        <end position="369"/>
    </location>
</feature>
<evidence type="ECO:0000256" key="10">
    <source>
        <dbReference type="ARBA" id="ARBA00023224"/>
    </source>
</evidence>
<sequence length="369" mass="40869">MSILYGSPDLQEILKMSEMIGKKIMPAILTLIIIFGVLGNLLVICVILRDKFMRNGSYLMFLNLAMADMLYLAICLPASISESVRSRWILGETMCKIVHFTVDVSVYVSIYTLVLICLARFLAVAFPVQFSSSQTLSCSITACAVVWIVMLAANIQVLIRAKLQPIRPDLPNSDEVHCFKTNSDDETKKVVLHFFIFAYALPLVFITVLNGIIFLHLQSAATGDYLSLATRKRRKRFRQLVILVIIGFAVCWGPINIMGMIQTHGSVHMSRVWTILNTVSNCMAYANSMINPIFYNIGSSDFRRAFKDLVQKCRSCGCESSTESNVLVVVATVNKDKARSSSDNPSDLGMASSSVPSRVSMPTLSSTSV</sequence>
<evidence type="ECO:0000256" key="7">
    <source>
        <dbReference type="ARBA" id="ARBA00023157"/>
    </source>
</evidence>
<evidence type="ECO:0000256" key="9">
    <source>
        <dbReference type="ARBA" id="ARBA00023180"/>
    </source>
</evidence>
<dbReference type="OrthoDB" id="2132067at2759"/>
<evidence type="ECO:0000256" key="2">
    <source>
        <dbReference type="ARBA" id="ARBA00022475"/>
    </source>
</evidence>
<evidence type="ECO:0000256" key="5">
    <source>
        <dbReference type="ARBA" id="ARBA00023040"/>
    </source>
</evidence>
<feature type="transmembrane region" description="Helical" evidence="12">
    <location>
        <begin position="190"/>
        <end position="217"/>
    </location>
</feature>
<feature type="domain" description="G-protein coupled receptors family 1 profile" evidence="13">
    <location>
        <begin position="39"/>
        <end position="295"/>
    </location>
</feature>
<keyword evidence="6 12" id="KW-0472">Membrane</keyword>
<dbReference type="Proteomes" id="UP000749559">
    <property type="component" value="Unassembled WGS sequence"/>
</dbReference>
<dbReference type="Gene3D" id="1.20.1070.10">
    <property type="entry name" value="Rhodopsin 7-helix transmembrane proteins"/>
    <property type="match status" value="1"/>
</dbReference>
<feature type="transmembrane region" description="Helical" evidence="12">
    <location>
        <begin position="60"/>
        <end position="80"/>
    </location>
</feature>
<gene>
    <name evidence="14" type="ORF">OFUS_LOCUS11737</name>
</gene>
<keyword evidence="2" id="KW-1003">Cell membrane</keyword>
<feature type="transmembrane region" description="Helical" evidence="12">
    <location>
        <begin position="138"/>
        <end position="159"/>
    </location>
</feature>
<evidence type="ECO:0000313" key="15">
    <source>
        <dbReference type="Proteomes" id="UP000749559"/>
    </source>
</evidence>
<keyword evidence="3 12" id="KW-0812">Transmembrane</keyword>
<dbReference type="SUPFAM" id="SSF81321">
    <property type="entry name" value="Family A G protein-coupled receptor-like"/>
    <property type="match status" value="1"/>
</dbReference>
<proteinExistence type="predicted"/>
<dbReference type="Pfam" id="PF00001">
    <property type="entry name" value="7tm_1"/>
    <property type="match status" value="1"/>
</dbReference>